<sequence length="45" mass="5162">MLCGLATIRMGRFPQTAENLLNVYFTLFSWELKIVLKIPDHVPKG</sequence>
<protein>
    <submittedName>
        <fullName evidence="1">Uncharacterized protein</fullName>
    </submittedName>
</protein>
<name>A0A0A9DT61_ARUDO</name>
<evidence type="ECO:0000313" key="1">
    <source>
        <dbReference type="EMBL" id="JAD90976.1"/>
    </source>
</evidence>
<organism evidence="1">
    <name type="scientific">Arundo donax</name>
    <name type="common">Giant reed</name>
    <name type="synonym">Donax arundinaceus</name>
    <dbReference type="NCBI Taxonomy" id="35708"/>
    <lineage>
        <taxon>Eukaryota</taxon>
        <taxon>Viridiplantae</taxon>
        <taxon>Streptophyta</taxon>
        <taxon>Embryophyta</taxon>
        <taxon>Tracheophyta</taxon>
        <taxon>Spermatophyta</taxon>
        <taxon>Magnoliopsida</taxon>
        <taxon>Liliopsida</taxon>
        <taxon>Poales</taxon>
        <taxon>Poaceae</taxon>
        <taxon>PACMAD clade</taxon>
        <taxon>Arundinoideae</taxon>
        <taxon>Arundineae</taxon>
        <taxon>Arundo</taxon>
    </lineage>
</organism>
<proteinExistence type="predicted"/>
<accession>A0A0A9DT61</accession>
<reference evidence="1" key="2">
    <citation type="journal article" date="2015" name="Data Brief">
        <title>Shoot transcriptome of the giant reed, Arundo donax.</title>
        <authorList>
            <person name="Barrero R.A."/>
            <person name="Guerrero F.D."/>
            <person name="Moolhuijzen P."/>
            <person name="Goolsby J.A."/>
            <person name="Tidwell J."/>
            <person name="Bellgard S.E."/>
            <person name="Bellgard M.I."/>
        </authorList>
    </citation>
    <scope>NUCLEOTIDE SEQUENCE</scope>
    <source>
        <tissue evidence="1">Shoot tissue taken approximately 20 cm above the soil surface</tissue>
    </source>
</reference>
<dbReference type="AlphaFoldDB" id="A0A0A9DT61"/>
<dbReference type="EMBL" id="GBRH01206919">
    <property type="protein sequence ID" value="JAD90976.1"/>
    <property type="molecule type" value="Transcribed_RNA"/>
</dbReference>
<reference evidence="1" key="1">
    <citation type="submission" date="2014-09" db="EMBL/GenBank/DDBJ databases">
        <authorList>
            <person name="Magalhaes I.L.F."/>
            <person name="Oliveira U."/>
            <person name="Santos F.R."/>
            <person name="Vidigal T.H.D.A."/>
            <person name="Brescovit A.D."/>
            <person name="Santos A.J."/>
        </authorList>
    </citation>
    <scope>NUCLEOTIDE SEQUENCE</scope>
    <source>
        <tissue evidence="1">Shoot tissue taken approximately 20 cm above the soil surface</tissue>
    </source>
</reference>